<feature type="non-terminal residue" evidence="2">
    <location>
        <position position="198"/>
    </location>
</feature>
<dbReference type="KEGG" id="mng:MNEG_7395"/>
<feature type="region of interest" description="Disordered" evidence="1">
    <location>
        <begin position="1"/>
        <end position="33"/>
    </location>
</feature>
<dbReference type="RefSeq" id="XP_013899582.1">
    <property type="nucleotide sequence ID" value="XM_014044128.1"/>
</dbReference>
<accession>A0A0D2JN20</accession>
<organism evidence="2 3">
    <name type="scientific">Monoraphidium neglectum</name>
    <dbReference type="NCBI Taxonomy" id="145388"/>
    <lineage>
        <taxon>Eukaryota</taxon>
        <taxon>Viridiplantae</taxon>
        <taxon>Chlorophyta</taxon>
        <taxon>core chlorophytes</taxon>
        <taxon>Chlorophyceae</taxon>
        <taxon>CS clade</taxon>
        <taxon>Sphaeropleales</taxon>
        <taxon>Selenastraceae</taxon>
        <taxon>Monoraphidium</taxon>
    </lineage>
</organism>
<protein>
    <submittedName>
        <fullName evidence="2">Uncharacterized protein</fullName>
    </submittedName>
</protein>
<gene>
    <name evidence="2" type="ORF">MNEG_7395</name>
</gene>
<evidence type="ECO:0000313" key="3">
    <source>
        <dbReference type="Proteomes" id="UP000054498"/>
    </source>
</evidence>
<dbReference type="GeneID" id="25740271"/>
<dbReference type="STRING" id="145388.A0A0D2JN20"/>
<feature type="compositionally biased region" description="Polar residues" evidence="1">
    <location>
        <begin position="1"/>
        <end position="13"/>
    </location>
</feature>
<sequence length="198" mass="19537">MRGSTAASRSSSHAEPRTPPAQQGTVPLAIPTPLPGCAGGGGKRFLPATPAAARVAGIKGLPSEVLTAVAARLPDAADRAALACAFPAARAAAAAAATTLALPAAALAASPGGVELALRRHAGVERLAVFGELGAAGDPRRAAPLVRAATASILSALPALRRLSRVDLGAAPPEFFEALPSPLLRALAAAAPHLESLE</sequence>
<keyword evidence="3" id="KW-1185">Reference proteome</keyword>
<reference evidence="2 3" key="1">
    <citation type="journal article" date="2013" name="BMC Genomics">
        <title>Reconstruction of the lipid metabolism for the microalga Monoraphidium neglectum from its genome sequence reveals characteristics suitable for biofuel production.</title>
        <authorList>
            <person name="Bogen C."/>
            <person name="Al-Dilaimi A."/>
            <person name="Albersmeier A."/>
            <person name="Wichmann J."/>
            <person name="Grundmann M."/>
            <person name="Rupp O."/>
            <person name="Lauersen K.J."/>
            <person name="Blifernez-Klassen O."/>
            <person name="Kalinowski J."/>
            <person name="Goesmann A."/>
            <person name="Mussgnug J.H."/>
            <person name="Kruse O."/>
        </authorList>
    </citation>
    <scope>NUCLEOTIDE SEQUENCE [LARGE SCALE GENOMIC DNA]</scope>
    <source>
        <strain evidence="2 3">SAG 48.87</strain>
    </source>
</reference>
<name>A0A0D2JN20_9CHLO</name>
<evidence type="ECO:0000256" key="1">
    <source>
        <dbReference type="SAM" id="MobiDB-lite"/>
    </source>
</evidence>
<evidence type="ECO:0000313" key="2">
    <source>
        <dbReference type="EMBL" id="KIZ00563.1"/>
    </source>
</evidence>
<dbReference type="AlphaFoldDB" id="A0A0D2JN20"/>
<dbReference type="EMBL" id="KK101522">
    <property type="protein sequence ID" value="KIZ00563.1"/>
    <property type="molecule type" value="Genomic_DNA"/>
</dbReference>
<dbReference type="Proteomes" id="UP000054498">
    <property type="component" value="Unassembled WGS sequence"/>
</dbReference>
<proteinExistence type="predicted"/>